<dbReference type="PIRSF" id="PIRSF006816">
    <property type="entry name" value="Cyc3_hyd_g"/>
    <property type="match status" value="1"/>
</dbReference>
<evidence type="ECO:0000256" key="3">
    <source>
        <dbReference type="ARBA" id="ARBA00022630"/>
    </source>
</evidence>
<dbReference type="InterPro" id="IPR019480">
    <property type="entry name" value="Dihydroorotate_DH_Fe-S-bd"/>
</dbReference>
<protein>
    <submittedName>
        <fullName evidence="13">HydG protein</fullName>
        <ecNumber evidence="13">1.12.98.4</ecNumber>
    </submittedName>
</protein>
<evidence type="ECO:0000256" key="5">
    <source>
        <dbReference type="ARBA" id="ARBA00022723"/>
    </source>
</evidence>
<keyword evidence="6" id="KW-0274">FAD</keyword>
<evidence type="ECO:0000313" key="13">
    <source>
        <dbReference type="EMBL" id="AIZ56478.1"/>
    </source>
</evidence>
<feature type="binding site" evidence="11">
    <location>
        <position position="211"/>
    </location>
    <ligand>
        <name>[2Fe-2S] cluster</name>
        <dbReference type="ChEBI" id="CHEBI:190135"/>
    </ligand>
</feature>
<feature type="binding site" evidence="11">
    <location>
        <position position="206"/>
    </location>
    <ligand>
        <name>[2Fe-2S] cluster</name>
        <dbReference type="ChEBI" id="CHEBI:190135"/>
    </ligand>
</feature>
<dbReference type="InterPro" id="IPR050353">
    <property type="entry name" value="PyrK_electron_transfer"/>
</dbReference>
<dbReference type="NCBIfam" id="NF000796">
    <property type="entry name" value="PRK00054.1-1"/>
    <property type="match status" value="1"/>
</dbReference>
<sequence length="254" mass="28123">MSDTVKIMSIITDSHDTKTFEFQWDDKVSPGQFIMVWKPGMEEIPMSLSKTSRIKSITVKNIGKDTQKLCELGLGDPIRIRGPYGKGFDMKKSKNMLIIGGGVGTAAVIPVVKETGADTIIGARSAKDIIMDEVAGKYAKNLWLATDDGTKGFRGNVVQLMKEKVRENKYDMVIACGPEIMQYHLYKACVELNIDCQLSLERYMKCGAGVCGCCMMDDMRVCKDGPVFTKEQISKMSDFGVSKRDECGRLVKLG</sequence>
<dbReference type="InterPro" id="IPR017927">
    <property type="entry name" value="FAD-bd_FR_type"/>
</dbReference>
<dbReference type="InterPro" id="IPR039261">
    <property type="entry name" value="FNR_nucleotide-bd"/>
</dbReference>
<dbReference type="Gene3D" id="2.10.240.10">
    <property type="entry name" value="Dihydroorotate dehydrogenase, electron transfer subunit"/>
    <property type="match status" value="1"/>
</dbReference>
<proteinExistence type="inferred from homology"/>
<dbReference type="GeneID" id="24818255"/>
<evidence type="ECO:0000256" key="7">
    <source>
        <dbReference type="ARBA" id="ARBA00022982"/>
    </source>
</evidence>
<comment type="cofactor">
    <cofactor evidence="11">
        <name>[2Fe-2S] cluster</name>
        <dbReference type="ChEBI" id="CHEBI:190135"/>
    </cofactor>
    <text evidence="11">Binds 1 [2Fe-2S] cluster per subunit.</text>
</comment>
<comment type="cofactor">
    <cofactor evidence="10">
        <name>[2Fe-2S] cluster</name>
        <dbReference type="ChEBI" id="CHEBI:190135"/>
    </cofactor>
</comment>
<keyword evidence="2" id="KW-0813">Transport</keyword>
<keyword evidence="14" id="KW-1185">Reference proteome</keyword>
<feature type="domain" description="FAD-binding FR-type" evidence="12">
    <location>
        <begin position="1"/>
        <end position="90"/>
    </location>
</feature>
<evidence type="ECO:0000256" key="10">
    <source>
        <dbReference type="ARBA" id="ARBA00034078"/>
    </source>
</evidence>
<dbReference type="InterPro" id="IPR012165">
    <property type="entry name" value="Cyt_c3_hydrogenase_gsu"/>
</dbReference>
<dbReference type="Pfam" id="PF10418">
    <property type="entry name" value="DHODB_Fe-S_bind"/>
    <property type="match status" value="1"/>
</dbReference>
<dbReference type="AlphaFoldDB" id="A0A0A7LBT5"/>
<dbReference type="GO" id="GO:0046872">
    <property type="term" value="F:metal ion binding"/>
    <property type="evidence" value="ECO:0007669"/>
    <property type="project" value="UniProtKB-KW"/>
</dbReference>
<dbReference type="Gene3D" id="3.40.50.80">
    <property type="entry name" value="Nucleotide-binding domain of ferredoxin-NADP reductase (FNR) module"/>
    <property type="match status" value="1"/>
</dbReference>
<feature type="binding site" evidence="11">
    <location>
        <position position="214"/>
    </location>
    <ligand>
        <name>[2Fe-2S] cluster</name>
        <dbReference type="ChEBI" id="CHEBI:190135"/>
    </ligand>
</feature>
<dbReference type="OrthoDB" id="35401at2157"/>
<comment type="similarity">
    <text evidence="1">Belongs to the PyrK family.</text>
</comment>
<dbReference type="STRING" id="1577791.Mpt1_c05900"/>
<evidence type="ECO:0000256" key="1">
    <source>
        <dbReference type="ARBA" id="ARBA00006422"/>
    </source>
</evidence>
<evidence type="ECO:0000256" key="6">
    <source>
        <dbReference type="ARBA" id="ARBA00022827"/>
    </source>
</evidence>
<dbReference type="InterPro" id="IPR017938">
    <property type="entry name" value="Riboflavin_synthase-like_b-brl"/>
</dbReference>
<name>A0A0A7LBT5_9ARCH</name>
<evidence type="ECO:0000259" key="12">
    <source>
        <dbReference type="PROSITE" id="PS51384"/>
    </source>
</evidence>
<dbReference type="PROSITE" id="PS51384">
    <property type="entry name" value="FAD_FR"/>
    <property type="match status" value="1"/>
</dbReference>
<keyword evidence="5 11" id="KW-0479">Metal-binding</keyword>
<dbReference type="KEGG" id="mear:Mpt1_c05900"/>
<evidence type="ECO:0000256" key="9">
    <source>
        <dbReference type="ARBA" id="ARBA00023014"/>
    </source>
</evidence>
<evidence type="ECO:0000256" key="2">
    <source>
        <dbReference type="ARBA" id="ARBA00022448"/>
    </source>
</evidence>
<feature type="binding site" evidence="11">
    <location>
        <position position="222"/>
    </location>
    <ligand>
        <name>[2Fe-2S] cluster</name>
        <dbReference type="ChEBI" id="CHEBI:190135"/>
    </ligand>
</feature>
<dbReference type="GO" id="GO:0033796">
    <property type="term" value="F:sulfur reductase activity"/>
    <property type="evidence" value="ECO:0007669"/>
    <property type="project" value="UniProtKB-EC"/>
</dbReference>
<dbReference type="Gene3D" id="2.40.30.10">
    <property type="entry name" value="Translation factors"/>
    <property type="match status" value="1"/>
</dbReference>
<evidence type="ECO:0000313" key="14">
    <source>
        <dbReference type="Proteomes" id="UP000030787"/>
    </source>
</evidence>
<keyword evidence="3" id="KW-0285">Flavoprotein</keyword>
<evidence type="ECO:0000256" key="8">
    <source>
        <dbReference type="ARBA" id="ARBA00023004"/>
    </source>
</evidence>
<keyword evidence="7" id="KW-0249">Electron transport</keyword>
<accession>A0A0A7LBT5</accession>
<dbReference type="EC" id="1.12.98.4" evidence="13"/>
<keyword evidence="4 11" id="KW-0001">2Fe-2S</keyword>
<dbReference type="RefSeq" id="WP_048111938.1">
    <property type="nucleotide sequence ID" value="NZ_CP010070.1"/>
</dbReference>
<dbReference type="SUPFAM" id="SSF52343">
    <property type="entry name" value="Ferredoxin reductase-like, C-terminal NADP-linked domain"/>
    <property type="match status" value="1"/>
</dbReference>
<dbReference type="PANTHER" id="PTHR43513:SF3">
    <property type="entry name" value="DIHYDROOROTATE DEHYDROGENASE B (NAD(+)), ELECTRON TRANSFER SUBUNIT-RELATED"/>
    <property type="match status" value="1"/>
</dbReference>
<dbReference type="HOGENOM" id="CLU_003827_1_1_2"/>
<dbReference type="GO" id="GO:0006221">
    <property type="term" value="P:pyrimidine nucleotide biosynthetic process"/>
    <property type="evidence" value="ECO:0007669"/>
    <property type="project" value="InterPro"/>
</dbReference>
<keyword evidence="13" id="KW-0560">Oxidoreductase</keyword>
<dbReference type="InterPro" id="IPR037117">
    <property type="entry name" value="Dihydroorotate_DH_ele_sf"/>
</dbReference>
<dbReference type="SUPFAM" id="SSF63380">
    <property type="entry name" value="Riboflavin synthase domain-like"/>
    <property type="match status" value="1"/>
</dbReference>
<dbReference type="GO" id="GO:0050660">
    <property type="term" value="F:flavin adenine dinucleotide binding"/>
    <property type="evidence" value="ECO:0007669"/>
    <property type="project" value="InterPro"/>
</dbReference>
<reference evidence="13 14" key="1">
    <citation type="journal article" date="2014" name="Appl. Environ. Microbiol.">
        <title>Comparative Genome Analysis of 'Candidatus Methanoplasma termitum' Indicates a New Mode of Energy Metabolism in the Seventh Order of Methanogens.</title>
        <authorList>
            <person name="Lang K."/>
            <person name="Schuldes J."/>
            <person name="Klingl A."/>
            <person name="Poehlein A."/>
            <person name="Daniel R."/>
            <person name="Brune A."/>
        </authorList>
    </citation>
    <scope>NUCLEOTIDE SEQUENCE [LARGE SCALE GENOMIC DNA]</scope>
    <source>
        <strain evidence="14">Mpt1</strain>
    </source>
</reference>
<gene>
    <name evidence="13" type="primary">hydG</name>
    <name evidence="13" type="ORF">Mpt1_c05900</name>
</gene>
<dbReference type="EMBL" id="CP010070">
    <property type="protein sequence ID" value="AIZ56478.1"/>
    <property type="molecule type" value="Genomic_DNA"/>
</dbReference>
<organism evidence="13 14">
    <name type="scientific">Candidatus Methanoplasma termitum</name>
    <dbReference type="NCBI Taxonomy" id="1577791"/>
    <lineage>
        <taxon>Archaea</taxon>
        <taxon>Methanobacteriati</taxon>
        <taxon>Thermoplasmatota</taxon>
        <taxon>Thermoplasmata</taxon>
        <taxon>Methanomassiliicoccales</taxon>
        <taxon>Methanomassiliicoccaceae</taxon>
        <taxon>Candidatus Methanoplasma</taxon>
    </lineage>
</organism>
<keyword evidence="8 11" id="KW-0408">Iron</keyword>
<keyword evidence="9 11" id="KW-0411">Iron-sulfur</keyword>
<evidence type="ECO:0000256" key="4">
    <source>
        <dbReference type="ARBA" id="ARBA00022714"/>
    </source>
</evidence>
<dbReference type="Proteomes" id="UP000030787">
    <property type="component" value="Chromosome"/>
</dbReference>
<evidence type="ECO:0000256" key="11">
    <source>
        <dbReference type="PIRSR" id="PIRSR006816-2"/>
    </source>
</evidence>
<dbReference type="GO" id="GO:0051537">
    <property type="term" value="F:2 iron, 2 sulfur cluster binding"/>
    <property type="evidence" value="ECO:0007669"/>
    <property type="project" value="UniProtKB-KW"/>
</dbReference>
<dbReference type="PANTHER" id="PTHR43513">
    <property type="entry name" value="DIHYDROOROTATE DEHYDROGENASE B (NAD(+)), ELECTRON TRANSFER SUBUNIT"/>
    <property type="match status" value="1"/>
</dbReference>